<comment type="subunit">
    <text evidence="10">Forms a ring-shaped head-to-tail homodimer around DNA.</text>
</comment>
<evidence type="ECO:0000256" key="3">
    <source>
        <dbReference type="ARBA" id="ARBA00021035"/>
    </source>
</evidence>
<sequence>MKFIIEQKKLLKALQKVSVLLLKNHSFAILENVLIQLNSEQLTITSTNLDTEITVYILIASQSVNISTTVSGRKLLNICKSLPIDSMIEIEIHEKKMTICSKNSNFELLTMPCDHFPSTPSFNHEVELILPQIFIKNMLQNTYFSMAINDVRYYLNGILLEINSHEIKMVATDGHRMAVCAINFKTVYNFFSVIISRKGILELIKLMEKKDCNIHLFVNKNNIKIKIKNIVFFSKLIDEKYPDYSNILLKNPDIKIKICVMMLKNALIRVSILADKKFQSVQFYFFNNQLELKSNNEEEEYARETLNIQYKKNEMKFSVNVNYVIDILNNIKDENIIISFNVPITSLQIQEEQQKNNYFVIMPLLL</sequence>
<proteinExistence type="inferred from homology"/>
<dbReference type="GO" id="GO:0008408">
    <property type="term" value="F:3'-5' exonuclease activity"/>
    <property type="evidence" value="ECO:0007669"/>
    <property type="project" value="InterPro"/>
</dbReference>
<dbReference type="Gene3D" id="3.70.10.10">
    <property type="match status" value="1"/>
</dbReference>
<keyword evidence="5 10" id="KW-0808">Transferase</keyword>
<dbReference type="EMBL" id="CP034852">
    <property type="protein sequence ID" value="QCI26569.1"/>
    <property type="molecule type" value="Genomic_DNA"/>
</dbReference>
<feature type="domain" description="DNA polymerase III beta sliding clamp N-terminal" evidence="11">
    <location>
        <begin position="1"/>
        <end position="118"/>
    </location>
</feature>
<keyword evidence="7 10" id="KW-0235">DNA replication</keyword>
<dbReference type="RefSeq" id="WP_158353007.1">
    <property type="nucleotide sequence ID" value="NZ_CP034852.1"/>
</dbReference>
<reference evidence="14 15" key="1">
    <citation type="submission" date="2018-12" db="EMBL/GenBank/DDBJ databases">
        <authorList>
            <person name="Chong R.A."/>
        </authorList>
    </citation>
    <scope>NUCLEOTIDE SEQUENCE [LARGE SCALE GENOMIC DNA]</scope>
    <source>
        <strain evidence="14 15">Tca</strain>
    </source>
</reference>
<comment type="similarity">
    <text evidence="2 10">Belongs to the beta sliding clamp family.</text>
</comment>
<dbReference type="PIRSF" id="PIRSF000804">
    <property type="entry name" value="DNA_pol_III_b"/>
    <property type="match status" value="1"/>
</dbReference>
<dbReference type="CDD" id="cd00140">
    <property type="entry name" value="beta_clamp"/>
    <property type="match status" value="1"/>
</dbReference>
<comment type="function">
    <text evidence="10">Confers DNA tethering and processivity to DNA polymerases and other proteins. Acts as a clamp, forming a ring around DNA (a reaction catalyzed by the clamp-loading complex) which diffuses in an ATP-independent manner freely and bidirectionally along dsDNA. Initially characterized for its ability to contact the catalytic subunit of DNA polymerase III (Pol III), a complex, multichain enzyme responsible for most of the replicative synthesis in bacteria; Pol III exhibits 3'-5' exonuclease proofreading activity. The beta chain is required for initiation of replication as well as for processivity of DNA replication.</text>
</comment>
<evidence type="ECO:0000256" key="6">
    <source>
        <dbReference type="ARBA" id="ARBA00022695"/>
    </source>
</evidence>
<dbReference type="InterPro" id="IPR022634">
    <property type="entry name" value="DNA_polIII_beta_N"/>
</dbReference>
<protein>
    <recommendedName>
        <fullName evidence="3 10">Beta sliding clamp</fullName>
    </recommendedName>
</protein>
<evidence type="ECO:0000256" key="9">
    <source>
        <dbReference type="ARBA" id="ARBA00023125"/>
    </source>
</evidence>
<evidence type="ECO:0000256" key="10">
    <source>
        <dbReference type="PIRNR" id="PIRNR000804"/>
    </source>
</evidence>
<dbReference type="NCBIfam" id="TIGR00663">
    <property type="entry name" value="dnan"/>
    <property type="match status" value="1"/>
</dbReference>
<organism evidence="14 15">
    <name type="scientific">Buchnera aphidicola</name>
    <name type="common">Thelaxes californica</name>
    <dbReference type="NCBI Taxonomy" id="1315998"/>
    <lineage>
        <taxon>Bacteria</taxon>
        <taxon>Pseudomonadati</taxon>
        <taxon>Pseudomonadota</taxon>
        <taxon>Gammaproteobacteria</taxon>
        <taxon>Enterobacterales</taxon>
        <taxon>Erwiniaceae</taxon>
        <taxon>Buchnera</taxon>
    </lineage>
</organism>
<dbReference type="Proteomes" id="UP000298782">
    <property type="component" value="Chromosome"/>
</dbReference>
<feature type="domain" description="DNA polymerase III beta sliding clamp central" evidence="12">
    <location>
        <begin position="131"/>
        <end position="243"/>
    </location>
</feature>
<dbReference type="InterPro" id="IPR022635">
    <property type="entry name" value="DNA_polIII_beta_C"/>
</dbReference>
<dbReference type="GO" id="GO:0003677">
    <property type="term" value="F:DNA binding"/>
    <property type="evidence" value="ECO:0007669"/>
    <property type="project" value="UniProtKB-UniRule"/>
</dbReference>
<evidence type="ECO:0000313" key="15">
    <source>
        <dbReference type="Proteomes" id="UP000298782"/>
    </source>
</evidence>
<dbReference type="Gene3D" id="3.10.150.10">
    <property type="entry name" value="DNA Polymerase III, subunit A, domain 2"/>
    <property type="match status" value="1"/>
</dbReference>
<keyword evidence="15" id="KW-1185">Reference proteome</keyword>
<evidence type="ECO:0000259" key="12">
    <source>
        <dbReference type="Pfam" id="PF02767"/>
    </source>
</evidence>
<evidence type="ECO:0000313" key="14">
    <source>
        <dbReference type="EMBL" id="QCI26569.1"/>
    </source>
</evidence>
<name>A0A4D6YAY6_9GAMM</name>
<accession>A0A4D6YAY6</accession>
<reference evidence="14 15" key="2">
    <citation type="submission" date="2019-05" db="EMBL/GenBank/DDBJ databases">
        <title>Genome evolution of the obligate endosymbiont Buchnera aphidicola.</title>
        <authorList>
            <person name="Moran N.A."/>
        </authorList>
    </citation>
    <scope>NUCLEOTIDE SEQUENCE [LARGE SCALE GENOMIC DNA]</scope>
    <source>
        <strain evidence="14 15">Tca</strain>
    </source>
</reference>
<evidence type="ECO:0000259" key="13">
    <source>
        <dbReference type="Pfam" id="PF02768"/>
    </source>
</evidence>
<keyword evidence="8 10" id="KW-0239">DNA-directed DNA polymerase</keyword>
<evidence type="ECO:0000256" key="4">
    <source>
        <dbReference type="ARBA" id="ARBA00022490"/>
    </source>
</evidence>
<dbReference type="PANTHER" id="PTHR30478">
    <property type="entry name" value="DNA POLYMERASE III SUBUNIT BETA"/>
    <property type="match status" value="1"/>
</dbReference>
<dbReference type="OrthoDB" id="8421503at2"/>
<dbReference type="InterPro" id="IPR046938">
    <property type="entry name" value="DNA_clamp_sf"/>
</dbReference>
<evidence type="ECO:0000256" key="5">
    <source>
        <dbReference type="ARBA" id="ARBA00022679"/>
    </source>
</evidence>
<evidence type="ECO:0000256" key="1">
    <source>
        <dbReference type="ARBA" id="ARBA00004496"/>
    </source>
</evidence>
<dbReference type="InterPro" id="IPR022637">
    <property type="entry name" value="DNA_polIII_beta_cen"/>
</dbReference>
<evidence type="ECO:0000256" key="2">
    <source>
        <dbReference type="ARBA" id="ARBA00010752"/>
    </source>
</evidence>
<dbReference type="GO" id="GO:0005737">
    <property type="term" value="C:cytoplasm"/>
    <property type="evidence" value="ECO:0007669"/>
    <property type="project" value="UniProtKB-SubCell"/>
</dbReference>
<dbReference type="GO" id="GO:0003887">
    <property type="term" value="F:DNA-directed DNA polymerase activity"/>
    <property type="evidence" value="ECO:0007669"/>
    <property type="project" value="UniProtKB-UniRule"/>
</dbReference>
<keyword evidence="9" id="KW-0238">DNA-binding</keyword>
<dbReference type="GO" id="GO:0006271">
    <property type="term" value="P:DNA strand elongation involved in DNA replication"/>
    <property type="evidence" value="ECO:0007669"/>
    <property type="project" value="TreeGrafter"/>
</dbReference>
<dbReference type="SMART" id="SM00480">
    <property type="entry name" value="POL3Bc"/>
    <property type="match status" value="1"/>
</dbReference>
<dbReference type="SUPFAM" id="SSF55979">
    <property type="entry name" value="DNA clamp"/>
    <property type="match status" value="3"/>
</dbReference>
<evidence type="ECO:0000259" key="11">
    <source>
        <dbReference type="Pfam" id="PF00712"/>
    </source>
</evidence>
<gene>
    <name evidence="14" type="ORF">D9V80_00055</name>
</gene>
<evidence type="ECO:0000256" key="8">
    <source>
        <dbReference type="ARBA" id="ARBA00022932"/>
    </source>
</evidence>
<dbReference type="Pfam" id="PF00712">
    <property type="entry name" value="DNA_pol3_beta"/>
    <property type="match status" value="1"/>
</dbReference>
<evidence type="ECO:0000256" key="7">
    <source>
        <dbReference type="ARBA" id="ARBA00022705"/>
    </source>
</evidence>
<dbReference type="InterPro" id="IPR001001">
    <property type="entry name" value="DNA_polIII_beta"/>
</dbReference>
<comment type="subcellular location">
    <subcellularLocation>
        <location evidence="1 10">Cytoplasm</location>
    </subcellularLocation>
</comment>
<feature type="domain" description="DNA polymerase III beta sliding clamp C-terminal" evidence="13">
    <location>
        <begin position="248"/>
        <end position="364"/>
    </location>
</feature>
<dbReference type="GO" id="GO:0009360">
    <property type="term" value="C:DNA polymerase III complex"/>
    <property type="evidence" value="ECO:0007669"/>
    <property type="project" value="InterPro"/>
</dbReference>
<dbReference type="Pfam" id="PF02768">
    <property type="entry name" value="DNA_pol3_beta_3"/>
    <property type="match status" value="1"/>
</dbReference>
<dbReference type="Pfam" id="PF02767">
    <property type="entry name" value="DNA_pol3_beta_2"/>
    <property type="match status" value="1"/>
</dbReference>
<dbReference type="AlphaFoldDB" id="A0A4D6YAY6"/>
<keyword evidence="4 10" id="KW-0963">Cytoplasm</keyword>
<dbReference type="PANTHER" id="PTHR30478:SF0">
    <property type="entry name" value="BETA SLIDING CLAMP"/>
    <property type="match status" value="1"/>
</dbReference>
<keyword evidence="6 10" id="KW-0548">Nucleotidyltransferase</keyword>